<dbReference type="EMBL" id="JAUUCC010000198">
    <property type="protein sequence ID" value="MEE2055607.1"/>
    <property type="molecule type" value="Genomic_DNA"/>
</dbReference>
<dbReference type="InterPro" id="IPR006119">
    <property type="entry name" value="Resolv_N"/>
</dbReference>
<dbReference type="SUPFAM" id="SSF53041">
    <property type="entry name" value="Resolvase-like"/>
    <property type="match status" value="1"/>
</dbReference>
<reference evidence="3 4" key="1">
    <citation type="submission" date="2023-07" db="EMBL/GenBank/DDBJ databases">
        <authorList>
            <person name="Girao M."/>
            <person name="Carvalho M.F."/>
        </authorList>
    </citation>
    <scope>NUCLEOTIDE SEQUENCE [LARGE SCALE GENOMIC DNA]</scope>
    <source>
        <strain evidence="3 4">66/93</strain>
    </source>
</reference>
<dbReference type="RefSeq" id="WP_330162351.1">
    <property type="nucleotide sequence ID" value="NZ_BAAAJA010000028.1"/>
</dbReference>
<feature type="compositionally biased region" description="Polar residues" evidence="1">
    <location>
        <begin position="121"/>
        <end position="137"/>
    </location>
</feature>
<evidence type="ECO:0000259" key="2">
    <source>
        <dbReference type="PROSITE" id="PS51736"/>
    </source>
</evidence>
<dbReference type="Proteomes" id="UP001348641">
    <property type="component" value="Unassembled WGS sequence"/>
</dbReference>
<sequence>MSTALAIPDDPLAHSLQELIILVGDLRRAGVGFRSRHTALDTTAPGGRLVFQVFAALAGSIRELIVEGTARAWLRPARQAPASAVRPPGRTPGELSGRAVAPFGLTWFAPPARAVGPVTPSGVSRQMRQSPGSTTPLLSGAHRQELDSQFTSGNFV</sequence>
<dbReference type="InterPro" id="IPR036162">
    <property type="entry name" value="Resolvase-like_N_sf"/>
</dbReference>
<accession>A0ABU7L218</accession>
<evidence type="ECO:0000313" key="3">
    <source>
        <dbReference type="EMBL" id="MEE2055607.1"/>
    </source>
</evidence>
<evidence type="ECO:0000256" key="1">
    <source>
        <dbReference type="SAM" id="MobiDB-lite"/>
    </source>
</evidence>
<proteinExistence type="predicted"/>
<dbReference type="PROSITE" id="PS51736">
    <property type="entry name" value="RECOMBINASES_3"/>
    <property type="match status" value="1"/>
</dbReference>
<comment type="caution">
    <text evidence="3">The sequence shown here is derived from an EMBL/GenBank/DDBJ whole genome shotgun (WGS) entry which is preliminary data.</text>
</comment>
<gene>
    <name evidence="3" type="ORF">Q8A49_34425</name>
</gene>
<protein>
    <submittedName>
        <fullName evidence="3">Recombinase family protein</fullName>
    </submittedName>
</protein>
<evidence type="ECO:0000313" key="4">
    <source>
        <dbReference type="Proteomes" id="UP001348641"/>
    </source>
</evidence>
<organism evidence="3 4">
    <name type="scientific">Nocardiopsis tropica</name>
    <dbReference type="NCBI Taxonomy" id="109330"/>
    <lineage>
        <taxon>Bacteria</taxon>
        <taxon>Bacillati</taxon>
        <taxon>Actinomycetota</taxon>
        <taxon>Actinomycetes</taxon>
        <taxon>Streptosporangiales</taxon>
        <taxon>Nocardiopsidaceae</taxon>
        <taxon>Nocardiopsis</taxon>
    </lineage>
</organism>
<name>A0ABU7L218_9ACTN</name>
<dbReference type="Pfam" id="PF00239">
    <property type="entry name" value="Resolvase"/>
    <property type="match status" value="1"/>
</dbReference>
<feature type="domain" description="Resolvase/invertase-type recombinase catalytic" evidence="2">
    <location>
        <begin position="1"/>
        <end position="80"/>
    </location>
</feature>
<feature type="region of interest" description="Disordered" evidence="1">
    <location>
        <begin position="118"/>
        <end position="143"/>
    </location>
</feature>